<name>E0UU28_SULAO</name>
<keyword evidence="4 5" id="KW-0472">Membrane</keyword>
<dbReference type="GO" id="GO:0016020">
    <property type="term" value="C:membrane"/>
    <property type="evidence" value="ECO:0007669"/>
    <property type="project" value="UniProtKB-SubCell"/>
</dbReference>
<feature type="transmembrane region" description="Helical" evidence="5">
    <location>
        <begin position="108"/>
        <end position="131"/>
    </location>
</feature>
<feature type="domain" description="O-antigen ligase-related" evidence="6">
    <location>
        <begin position="184"/>
        <end position="339"/>
    </location>
</feature>
<dbReference type="PANTHER" id="PTHR37422">
    <property type="entry name" value="TEICHURONIC ACID BIOSYNTHESIS PROTEIN TUAE"/>
    <property type="match status" value="1"/>
</dbReference>
<feature type="transmembrane region" description="Helical" evidence="5">
    <location>
        <begin position="200"/>
        <end position="216"/>
    </location>
</feature>
<dbReference type="EMBL" id="CP002205">
    <property type="protein sequence ID" value="ADN08337.1"/>
    <property type="molecule type" value="Genomic_DNA"/>
</dbReference>
<proteinExistence type="predicted"/>
<evidence type="ECO:0000313" key="7">
    <source>
        <dbReference type="EMBL" id="ADN08337.1"/>
    </source>
</evidence>
<feature type="transmembrane region" description="Helical" evidence="5">
    <location>
        <begin position="355"/>
        <end position="376"/>
    </location>
</feature>
<feature type="transmembrane region" description="Helical" evidence="5">
    <location>
        <begin position="60"/>
        <end position="88"/>
    </location>
</feature>
<evidence type="ECO:0000256" key="5">
    <source>
        <dbReference type="SAM" id="Phobius"/>
    </source>
</evidence>
<dbReference type="Proteomes" id="UP000007803">
    <property type="component" value="Chromosome"/>
</dbReference>
<keyword evidence="3 5" id="KW-1133">Transmembrane helix</keyword>
<gene>
    <name evidence="7" type="ordered locus">Saut_0288</name>
</gene>
<evidence type="ECO:0000256" key="2">
    <source>
        <dbReference type="ARBA" id="ARBA00022692"/>
    </source>
</evidence>
<reference evidence="8" key="1">
    <citation type="journal article" date="2010" name="Stand. Genomic Sci.">
        <title>Complete genome sequence of Sulfurimonas autotrophica type strain (OK10).</title>
        <authorList>
            <person name="Sikorski J."/>
            <person name="Munk C."/>
            <person name="Lapidus A."/>
            <person name="Djao O."/>
            <person name="Lucas S."/>
            <person name="Glavina Del Rio T."/>
            <person name="Nolan M."/>
            <person name="Tice H."/>
            <person name="Han C."/>
            <person name="Cheng J."/>
            <person name="Tapia R."/>
            <person name="Goodwin L."/>
            <person name="Pitluck S."/>
            <person name="Liolios K."/>
            <person name="Ivanova N."/>
            <person name="Mavromatis K."/>
            <person name="Mikhailova N."/>
            <person name="Pati A."/>
            <person name="Sims D."/>
            <person name="Meincke L."/>
            <person name="Brettin T."/>
            <person name="Detter J."/>
            <person name="Chen A."/>
            <person name="Palaniappan K."/>
            <person name="Land M."/>
            <person name="Hauser L."/>
            <person name="Chang Y."/>
            <person name="Jeffries C."/>
            <person name="Rohde M."/>
            <person name="Lang E."/>
            <person name="Spring S."/>
            <person name="Goker M."/>
            <person name="Woyke T."/>
            <person name="Bristow J."/>
            <person name="Eisen J."/>
            <person name="Markowitz V."/>
            <person name="Hugenholtz P."/>
            <person name="Kyrpides N."/>
            <person name="Klenk H."/>
        </authorList>
    </citation>
    <scope>NUCLEOTIDE SEQUENCE [LARGE SCALE GENOMIC DNA]</scope>
    <source>
        <strain evidence="8">ATCC BAA-671 / DSM 16294 / JCM 11897 / OK10</strain>
    </source>
</reference>
<dbReference type="HOGENOM" id="CLU_051481_1_0_7"/>
<dbReference type="KEGG" id="sua:Saut_0288"/>
<dbReference type="InterPro" id="IPR007016">
    <property type="entry name" value="O-antigen_ligase-rel_domated"/>
</dbReference>
<evidence type="ECO:0000256" key="4">
    <source>
        <dbReference type="ARBA" id="ARBA00023136"/>
    </source>
</evidence>
<dbReference type="eggNOG" id="COG3307">
    <property type="taxonomic scope" value="Bacteria"/>
</dbReference>
<evidence type="ECO:0000256" key="3">
    <source>
        <dbReference type="ARBA" id="ARBA00022989"/>
    </source>
</evidence>
<protein>
    <submittedName>
        <fullName evidence="7">O-antigen polymerase</fullName>
    </submittedName>
</protein>
<keyword evidence="2 5" id="KW-0812">Transmembrane</keyword>
<feature type="transmembrane region" description="Helical" evidence="5">
    <location>
        <begin position="223"/>
        <end position="241"/>
    </location>
</feature>
<feature type="transmembrane region" description="Helical" evidence="5">
    <location>
        <begin position="151"/>
        <end position="170"/>
    </location>
</feature>
<feature type="transmembrane region" description="Helical" evidence="5">
    <location>
        <begin position="382"/>
        <end position="398"/>
    </location>
</feature>
<keyword evidence="8" id="KW-1185">Reference proteome</keyword>
<evidence type="ECO:0000256" key="1">
    <source>
        <dbReference type="ARBA" id="ARBA00004141"/>
    </source>
</evidence>
<dbReference type="AlphaFoldDB" id="E0UU28"/>
<dbReference type="PANTHER" id="PTHR37422:SF17">
    <property type="entry name" value="O-ANTIGEN LIGASE"/>
    <property type="match status" value="1"/>
</dbReference>
<feature type="transmembrane region" description="Helical" evidence="5">
    <location>
        <begin position="12"/>
        <end position="44"/>
    </location>
</feature>
<evidence type="ECO:0000259" key="6">
    <source>
        <dbReference type="Pfam" id="PF04932"/>
    </source>
</evidence>
<feature type="transmembrane region" description="Helical" evidence="5">
    <location>
        <begin position="322"/>
        <end position="343"/>
    </location>
</feature>
<organism evidence="7 8">
    <name type="scientific">Sulfurimonas autotrophica (strain ATCC BAA-671 / DSM 16294 / JCM 11897 / OK10)</name>
    <dbReference type="NCBI Taxonomy" id="563040"/>
    <lineage>
        <taxon>Bacteria</taxon>
        <taxon>Pseudomonadati</taxon>
        <taxon>Campylobacterota</taxon>
        <taxon>Epsilonproteobacteria</taxon>
        <taxon>Campylobacterales</taxon>
        <taxon>Sulfurimonadaceae</taxon>
        <taxon>Sulfurimonas</taxon>
    </lineage>
</organism>
<accession>E0UU28</accession>
<dbReference type="InterPro" id="IPR051533">
    <property type="entry name" value="WaaL-like"/>
</dbReference>
<dbReference type="Pfam" id="PF04932">
    <property type="entry name" value="Wzy_C"/>
    <property type="match status" value="1"/>
</dbReference>
<feature type="transmembrane region" description="Helical" evidence="5">
    <location>
        <begin position="177"/>
        <end position="194"/>
    </location>
</feature>
<dbReference type="OrthoDB" id="5292786at2"/>
<dbReference type="RefSeq" id="WP_013326093.1">
    <property type="nucleotide sequence ID" value="NC_014506.1"/>
</dbReference>
<evidence type="ECO:0000313" key="8">
    <source>
        <dbReference type="Proteomes" id="UP000007803"/>
    </source>
</evidence>
<comment type="subcellular location">
    <subcellularLocation>
        <location evidence="1">Membrane</location>
        <topology evidence="1">Multi-pass membrane protein</topology>
    </subcellularLocation>
</comment>
<dbReference type="STRING" id="563040.Saut_0288"/>
<sequence>MKNLFKKDINTYINYLIIAYAFSFPISKAAVNIIEVLMILLWIYQDNWNHKIKLLKSSKFIIFISLFILYNVISILWASDTIFALNYIGKYHHFLMIPIIYTALEKKYINYVLSAFVASVFISEIMSYGIYFKLFTYKHATPEFPTPFMHHITYSVILAFTSTILLINFFMAKELRYKIFNILFFITLTINLFINGGRTGQLLFVILLFTLFFMFMKSKIKAIILSTVIIITILLLAYNFSSNFNSRIHQLQSGLHKAIDKKDYTDQGGMRIVMIKIGTETFLDNFIKGTGIGNVMKDANIYSAKNHYKTRDMHIFGDFHNVFINTAAQLGILGLIILLAIFYSLLSLKFKTKQYYILNLMFVISFILFSCTHNTFHTMNPMVFFVVFTGLFNAISRIETQEVRIVK</sequence>